<dbReference type="EMBL" id="AB999701">
    <property type="protein sequence ID" value="BBA30655.1"/>
    <property type="molecule type" value="mRNA"/>
</dbReference>
<organism evidence="1">
    <name type="scientific">Panstrongylus chinai</name>
    <dbReference type="NCBI Taxonomy" id="156444"/>
    <lineage>
        <taxon>Eukaryota</taxon>
        <taxon>Metazoa</taxon>
        <taxon>Ecdysozoa</taxon>
        <taxon>Arthropoda</taxon>
        <taxon>Hexapoda</taxon>
        <taxon>Insecta</taxon>
        <taxon>Pterygota</taxon>
        <taxon>Neoptera</taxon>
        <taxon>Paraneoptera</taxon>
        <taxon>Hemiptera</taxon>
        <taxon>Heteroptera</taxon>
        <taxon>Panheteroptera</taxon>
        <taxon>Cimicomorpha</taxon>
        <taxon>Reduviidae</taxon>
        <taxon>Triatominae</taxon>
        <taxon>Panstrongylus</taxon>
    </lineage>
</organism>
<proteinExistence type="evidence at transcript level"/>
<sequence>MYCVVARPNTDGLSMIDAATSDSTSSLLIWQSMGTITIKDRLSFDENLWNTSFHFGNNSAQVAASLGSQRAERRSDYVKQGLQTATSHISRGVDQGSGLATQVLGLIRTLPGFLSVIGKTAVNMGIGLGTNSRNAVNTFEDRKLSFINSLSQMGTNALSSIVNSRTSMEQTSGTNAGKSIVGPGSDILQQLI</sequence>
<dbReference type="AlphaFoldDB" id="A0A286P0W2"/>
<evidence type="ECO:0000313" key="1">
    <source>
        <dbReference type="EMBL" id="BBA30655.1"/>
    </source>
</evidence>
<accession>A0A286P0W2</accession>
<reference evidence="1" key="1">
    <citation type="journal article" date="2017" name="Acta Trop.">
        <title>Salivary gland transcripts of the kissing bug, Panstrongylus chinai, a vector of Chagas disease.</title>
        <authorList>
            <person name="Kato H."/>
            <person name="Jochim R.C."/>
            <person name="Gomez E.A."/>
            <person name="Tsunekawa S."/>
            <person name="Valenzuela J.G."/>
            <person name="Hashiguchi Y."/>
        </authorList>
    </citation>
    <scope>NUCLEOTIDE SEQUENCE</scope>
    <source>
        <tissue evidence="1">Salivary gland</tissue>
    </source>
</reference>
<protein>
    <submittedName>
        <fullName evidence="1">Pc118, similar to salivary secreted protein</fullName>
    </submittedName>
</protein>
<name>A0A286P0W2_9HEMI</name>